<gene>
    <name evidence="2" type="ORF">POCTA_138.1.T1360060</name>
</gene>
<comment type="caution">
    <text evidence="2">The sequence shown here is derived from an EMBL/GenBank/DDBJ whole genome shotgun (WGS) entry which is preliminary data.</text>
</comment>
<sequence length="82" mass="9262">MLQLSGCLLLSQLIYCICYSHFPYFNSTNTTNHKEIFGCPIEFTKIESDEGSACVQTLSGIFKAPSKHKKLRIVQENSQCKV</sequence>
<dbReference type="Proteomes" id="UP000683925">
    <property type="component" value="Unassembled WGS sequence"/>
</dbReference>
<keyword evidence="3" id="KW-1185">Reference proteome</keyword>
<protein>
    <submittedName>
        <fullName evidence="2">Uncharacterized protein</fullName>
    </submittedName>
</protein>
<organism evidence="2 3">
    <name type="scientific">Paramecium octaurelia</name>
    <dbReference type="NCBI Taxonomy" id="43137"/>
    <lineage>
        <taxon>Eukaryota</taxon>
        <taxon>Sar</taxon>
        <taxon>Alveolata</taxon>
        <taxon>Ciliophora</taxon>
        <taxon>Intramacronucleata</taxon>
        <taxon>Oligohymenophorea</taxon>
        <taxon>Peniculida</taxon>
        <taxon>Parameciidae</taxon>
        <taxon>Paramecium</taxon>
    </lineage>
</organism>
<evidence type="ECO:0000313" key="3">
    <source>
        <dbReference type="Proteomes" id="UP000683925"/>
    </source>
</evidence>
<accession>A0A8S1XW04</accession>
<proteinExistence type="predicted"/>
<name>A0A8S1XW04_PAROT</name>
<dbReference type="AlphaFoldDB" id="A0A8S1XW04"/>
<reference evidence="2" key="1">
    <citation type="submission" date="2021-01" db="EMBL/GenBank/DDBJ databases">
        <authorList>
            <consortium name="Genoscope - CEA"/>
            <person name="William W."/>
        </authorList>
    </citation>
    <scope>NUCLEOTIDE SEQUENCE</scope>
</reference>
<keyword evidence="1" id="KW-0732">Signal</keyword>
<evidence type="ECO:0000313" key="2">
    <source>
        <dbReference type="EMBL" id="CAD8205706.1"/>
    </source>
</evidence>
<evidence type="ECO:0000256" key="1">
    <source>
        <dbReference type="SAM" id="SignalP"/>
    </source>
</evidence>
<feature type="signal peptide" evidence="1">
    <location>
        <begin position="1"/>
        <end position="16"/>
    </location>
</feature>
<dbReference type="EMBL" id="CAJJDP010000137">
    <property type="protein sequence ID" value="CAD8205706.1"/>
    <property type="molecule type" value="Genomic_DNA"/>
</dbReference>
<feature type="chain" id="PRO_5035834529" evidence="1">
    <location>
        <begin position="17"/>
        <end position="82"/>
    </location>
</feature>